<dbReference type="Proteomes" id="UP000360750">
    <property type="component" value="Unassembled WGS sequence"/>
</dbReference>
<evidence type="ECO:0000313" key="5">
    <source>
        <dbReference type="Proteomes" id="UP000360750"/>
    </source>
</evidence>
<protein>
    <recommendedName>
        <fullName evidence="6">MarR family transcriptional regulator</fullName>
    </recommendedName>
</protein>
<evidence type="ECO:0008006" key="6">
    <source>
        <dbReference type="Google" id="ProtNLM"/>
    </source>
</evidence>
<name>A0ABD7UY83_9ACTN</name>
<accession>A0ABD7UY83</accession>
<comment type="caution">
    <text evidence="4">The sequence shown here is derived from an EMBL/GenBank/DDBJ whole genome shotgun (WGS) entry which is preliminary data.</text>
</comment>
<dbReference type="GO" id="GO:0003677">
    <property type="term" value="F:DNA binding"/>
    <property type="evidence" value="ECO:0007669"/>
    <property type="project" value="UniProtKB-KW"/>
</dbReference>
<evidence type="ECO:0000256" key="1">
    <source>
        <dbReference type="ARBA" id="ARBA00023015"/>
    </source>
</evidence>
<dbReference type="InterPro" id="IPR036388">
    <property type="entry name" value="WH-like_DNA-bd_sf"/>
</dbReference>
<keyword evidence="1" id="KW-0805">Transcription regulation</keyword>
<evidence type="ECO:0000256" key="3">
    <source>
        <dbReference type="ARBA" id="ARBA00023163"/>
    </source>
</evidence>
<dbReference type="SUPFAM" id="SSF46785">
    <property type="entry name" value="Winged helix' DNA-binding domain"/>
    <property type="match status" value="1"/>
</dbReference>
<dbReference type="InterPro" id="IPR052362">
    <property type="entry name" value="HTH-GbsR_regulator"/>
</dbReference>
<dbReference type="PANTHER" id="PTHR38465">
    <property type="entry name" value="HTH-TYPE TRANSCRIPTIONAL REGULATOR MJ1563-RELATED"/>
    <property type="match status" value="1"/>
</dbReference>
<dbReference type="Gene3D" id="1.10.10.10">
    <property type="entry name" value="Winged helix-like DNA-binding domain superfamily/Winged helix DNA-binding domain"/>
    <property type="match status" value="1"/>
</dbReference>
<evidence type="ECO:0000256" key="2">
    <source>
        <dbReference type="ARBA" id="ARBA00023125"/>
    </source>
</evidence>
<dbReference type="PANTHER" id="PTHR38465:SF2">
    <property type="entry name" value="HTH-TYPE TRANSCRIPTIONAL REGULATOR MMPR5"/>
    <property type="match status" value="1"/>
</dbReference>
<reference evidence="4 5" key="1">
    <citation type="submission" date="2019-02" db="EMBL/GenBank/DDBJ databases">
        <authorList>
            <consortium name="Pathogen Informatics"/>
        </authorList>
    </citation>
    <scope>NUCLEOTIDE SEQUENCE [LARGE SCALE GENOMIC DNA]</scope>
    <source>
        <strain evidence="4 5">3012STDY6756503</strain>
    </source>
</reference>
<sequence length="170" mass="18496">MSLDAQLTFAGHMARFCARRYSYPPMVGRVLGYLAVCDSPAPTIADLSNALLASRTAITNAIATLESVGQVVRTRAAGERMDRVSIDITSARGLGMDNTEYAELGALAREGLELLRDAPPERRAVLGEIAAFTDFLCSRIPALYEEWRKEREALIAAGEIPSPQTEGRRP</sequence>
<keyword evidence="3" id="KW-0804">Transcription</keyword>
<dbReference type="AlphaFoldDB" id="A0ABD7UY83"/>
<dbReference type="Gene3D" id="1.10.287.160">
    <property type="entry name" value="HR1 repeat"/>
    <property type="match status" value="1"/>
</dbReference>
<dbReference type="InterPro" id="IPR036390">
    <property type="entry name" value="WH_DNA-bd_sf"/>
</dbReference>
<proteinExistence type="predicted"/>
<keyword evidence="2" id="KW-0238">DNA-binding</keyword>
<evidence type="ECO:0000313" key="4">
    <source>
        <dbReference type="EMBL" id="VFA81446.1"/>
    </source>
</evidence>
<dbReference type="GeneID" id="60748563"/>
<dbReference type="EMBL" id="CAACYD010000005">
    <property type="protein sequence ID" value="VFA81446.1"/>
    <property type="molecule type" value="Genomic_DNA"/>
</dbReference>
<gene>
    <name evidence="4" type="ORF">NCTC8139_00511</name>
</gene>
<organism evidence="4 5">
    <name type="scientific">Gordonia paraffinivorans</name>
    <dbReference type="NCBI Taxonomy" id="175628"/>
    <lineage>
        <taxon>Bacteria</taxon>
        <taxon>Bacillati</taxon>
        <taxon>Actinomycetota</taxon>
        <taxon>Actinomycetes</taxon>
        <taxon>Mycobacteriales</taxon>
        <taxon>Gordoniaceae</taxon>
        <taxon>Gordonia</taxon>
    </lineage>
</organism>
<dbReference type="RefSeq" id="WP_131733372.1">
    <property type="nucleotide sequence ID" value="NZ_CAACYD010000005.1"/>
</dbReference>